<proteinExistence type="predicted"/>
<name>A0A382EXN5_9ZZZZ</name>
<dbReference type="AlphaFoldDB" id="A0A382EXN5"/>
<organism evidence="1">
    <name type="scientific">marine metagenome</name>
    <dbReference type="NCBI Taxonomy" id="408172"/>
    <lineage>
        <taxon>unclassified sequences</taxon>
        <taxon>metagenomes</taxon>
        <taxon>ecological metagenomes</taxon>
    </lineage>
</organism>
<protein>
    <submittedName>
        <fullName evidence="1">Uncharacterized protein</fullName>
    </submittedName>
</protein>
<reference evidence="1" key="1">
    <citation type="submission" date="2018-05" db="EMBL/GenBank/DDBJ databases">
        <authorList>
            <person name="Lanie J.A."/>
            <person name="Ng W.-L."/>
            <person name="Kazmierczak K.M."/>
            <person name="Andrzejewski T.M."/>
            <person name="Davidsen T.M."/>
            <person name="Wayne K.J."/>
            <person name="Tettelin H."/>
            <person name="Glass J.I."/>
            <person name="Rusch D."/>
            <person name="Podicherti R."/>
            <person name="Tsui H.-C.T."/>
            <person name="Winkler M.E."/>
        </authorList>
    </citation>
    <scope>NUCLEOTIDE SEQUENCE</scope>
</reference>
<feature type="non-terminal residue" evidence="1">
    <location>
        <position position="30"/>
    </location>
</feature>
<sequence length="30" mass="3426">VSEVKKTNTIQNKKENGFITDSEIMMITEP</sequence>
<evidence type="ECO:0000313" key="1">
    <source>
        <dbReference type="EMBL" id="SVB55496.1"/>
    </source>
</evidence>
<accession>A0A382EXN5</accession>
<gene>
    <name evidence="1" type="ORF">METZ01_LOCUS208350</name>
</gene>
<dbReference type="EMBL" id="UINC01046901">
    <property type="protein sequence ID" value="SVB55496.1"/>
    <property type="molecule type" value="Genomic_DNA"/>
</dbReference>
<feature type="non-terminal residue" evidence="1">
    <location>
        <position position="1"/>
    </location>
</feature>